<gene>
    <name evidence="10" type="ORF">ATN84_12910</name>
</gene>
<reference evidence="10 11" key="1">
    <citation type="submission" date="2015-11" db="EMBL/GenBank/DDBJ databases">
        <title>Draft genome sequence of Paramesorhizobium deserti A-3-E, a strain highly resistant to diverse beta-lactam antibiotics.</title>
        <authorList>
            <person name="Lv R."/>
            <person name="Yang X."/>
            <person name="Fang N."/>
            <person name="Guo J."/>
            <person name="Luo X."/>
            <person name="Peng F."/>
            <person name="Yang R."/>
            <person name="Cui Y."/>
            <person name="Fang C."/>
            <person name="Song Y."/>
        </authorList>
    </citation>
    <scope>NUCLEOTIDE SEQUENCE [LARGE SCALE GENOMIC DNA]</scope>
    <source>
        <strain evidence="10 11">A-3-E</strain>
    </source>
</reference>
<comment type="pathway">
    <text evidence="7">Amino-acid biosynthesis; L-methionine biosynthesis via de novo pathway.</text>
</comment>
<dbReference type="GO" id="GO:0035999">
    <property type="term" value="P:tetrahydrofolate interconversion"/>
    <property type="evidence" value="ECO:0007669"/>
    <property type="project" value="UniProtKB-UniPathway"/>
</dbReference>
<dbReference type="Proteomes" id="UP000070107">
    <property type="component" value="Unassembled WGS sequence"/>
</dbReference>
<evidence type="ECO:0000256" key="7">
    <source>
        <dbReference type="ARBA" id="ARBA00034478"/>
    </source>
</evidence>
<dbReference type="PANTHER" id="PTHR45754">
    <property type="entry name" value="METHYLENETETRAHYDROFOLATE REDUCTASE"/>
    <property type="match status" value="1"/>
</dbReference>
<keyword evidence="5 9" id="KW-0274">FAD</keyword>
<dbReference type="GO" id="GO:0071949">
    <property type="term" value="F:FAD binding"/>
    <property type="evidence" value="ECO:0007669"/>
    <property type="project" value="TreeGrafter"/>
</dbReference>
<dbReference type="Gene3D" id="3.20.20.220">
    <property type="match status" value="1"/>
</dbReference>
<dbReference type="InterPro" id="IPR029041">
    <property type="entry name" value="FAD-linked_oxidoreductase-like"/>
</dbReference>
<comment type="catalytic activity">
    <reaction evidence="8">
        <text>(6S)-5-methyl-5,6,7,8-tetrahydrofolate + NAD(+) = (6R)-5,10-methylene-5,6,7,8-tetrahydrofolate + NADH + H(+)</text>
        <dbReference type="Rhea" id="RHEA:19821"/>
        <dbReference type="ChEBI" id="CHEBI:15378"/>
        <dbReference type="ChEBI" id="CHEBI:15636"/>
        <dbReference type="ChEBI" id="CHEBI:18608"/>
        <dbReference type="ChEBI" id="CHEBI:57540"/>
        <dbReference type="ChEBI" id="CHEBI:57945"/>
        <dbReference type="EC" id="1.5.1.54"/>
    </reaction>
    <physiologicalReaction direction="right-to-left" evidence="8">
        <dbReference type="Rhea" id="RHEA:19823"/>
    </physiologicalReaction>
</comment>
<comment type="similarity">
    <text evidence="3 9">Belongs to the methylenetetrahydrofolate reductase family.</text>
</comment>
<evidence type="ECO:0000256" key="6">
    <source>
        <dbReference type="ARBA" id="ARBA00023002"/>
    </source>
</evidence>
<name>A0A135HUP7_9HYPH</name>
<sequence>MTVHELKSPRAKTMTHIGASIELAPKQAIESQDLPGLFPAGSRVYITDIGTDTVDTLTAAARRVSDLGYKPVPHFACRRLTTKEALETRIRRAAEEAGVTDVLVIGGGLERPAGEFNSTMQVLETGFFDRYGITEMGVAGHPEGSPDFSEAVAVEALRLKKNFGERTGARLRIVTQFGFDAEHFIAWAEGLREAGIDLPVHLGVAGPAKITTLIKYAAMCGVGNSITFLKKNALALTALATTHSPEGVVGPIERHMLDNPTSNIKQIHVFPFGGIKKASEWLVERGTWDLNTSSPIAAAQ</sequence>
<evidence type="ECO:0000256" key="4">
    <source>
        <dbReference type="ARBA" id="ARBA00022630"/>
    </source>
</evidence>
<dbReference type="GO" id="GO:0005829">
    <property type="term" value="C:cytosol"/>
    <property type="evidence" value="ECO:0007669"/>
    <property type="project" value="TreeGrafter"/>
</dbReference>
<evidence type="ECO:0000256" key="8">
    <source>
        <dbReference type="ARBA" id="ARBA00048628"/>
    </source>
</evidence>
<keyword evidence="11" id="KW-1185">Reference proteome</keyword>
<evidence type="ECO:0000256" key="2">
    <source>
        <dbReference type="ARBA" id="ARBA00004777"/>
    </source>
</evidence>
<dbReference type="GO" id="GO:0106312">
    <property type="term" value="F:methylenetetrahydrofolate reductase (NADH) activity"/>
    <property type="evidence" value="ECO:0007669"/>
    <property type="project" value="UniProtKB-EC"/>
</dbReference>
<evidence type="ECO:0000256" key="9">
    <source>
        <dbReference type="RuleBase" id="RU003862"/>
    </source>
</evidence>
<keyword evidence="6 9" id="KW-0560">Oxidoreductase</keyword>
<protein>
    <recommendedName>
        <fullName evidence="9">Methylenetetrahydrofolate reductase</fullName>
    </recommendedName>
</protein>
<dbReference type="AlphaFoldDB" id="A0A135HUP7"/>
<dbReference type="UniPathway" id="UPA00193"/>
<dbReference type="InterPro" id="IPR003171">
    <property type="entry name" value="Mehydrof_redctse-like"/>
</dbReference>
<comment type="cofactor">
    <cofactor evidence="1 9">
        <name>FAD</name>
        <dbReference type="ChEBI" id="CHEBI:57692"/>
    </cofactor>
</comment>
<dbReference type="Pfam" id="PF02219">
    <property type="entry name" value="MTHFR"/>
    <property type="match status" value="1"/>
</dbReference>
<dbReference type="PANTHER" id="PTHR45754:SF3">
    <property type="entry name" value="METHYLENETETRAHYDROFOLATE REDUCTASE (NADPH)"/>
    <property type="match status" value="1"/>
</dbReference>
<keyword evidence="4 9" id="KW-0285">Flavoprotein</keyword>
<dbReference type="EMBL" id="LNTU01000023">
    <property type="protein sequence ID" value="KXF76901.1"/>
    <property type="molecule type" value="Genomic_DNA"/>
</dbReference>
<comment type="pathway">
    <text evidence="2 9">One-carbon metabolism; tetrahydrofolate interconversion.</text>
</comment>
<evidence type="ECO:0000313" key="10">
    <source>
        <dbReference type="EMBL" id="KXF76901.1"/>
    </source>
</evidence>
<evidence type="ECO:0000256" key="1">
    <source>
        <dbReference type="ARBA" id="ARBA00001974"/>
    </source>
</evidence>
<dbReference type="SUPFAM" id="SSF51730">
    <property type="entry name" value="FAD-linked oxidoreductase"/>
    <property type="match status" value="1"/>
</dbReference>
<proteinExistence type="inferred from homology"/>
<accession>A0A135HUP7</accession>
<evidence type="ECO:0000313" key="11">
    <source>
        <dbReference type="Proteomes" id="UP000070107"/>
    </source>
</evidence>
<evidence type="ECO:0000256" key="3">
    <source>
        <dbReference type="ARBA" id="ARBA00006743"/>
    </source>
</evidence>
<organism evidence="10 11">
    <name type="scientific">Paramesorhizobium deserti</name>
    <dbReference type="NCBI Taxonomy" id="1494590"/>
    <lineage>
        <taxon>Bacteria</taxon>
        <taxon>Pseudomonadati</taxon>
        <taxon>Pseudomonadota</taxon>
        <taxon>Alphaproteobacteria</taxon>
        <taxon>Hyphomicrobiales</taxon>
        <taxon>Phyllobacteriaceae</taxon>
        <taxon>Paramesorhizobium</taxon>
    </lineage>
</organism>
<comment type="caution">
    <text evidence="10">The sequence shown here is derived from an EMBL/GenBank/DDBJ whole genome shotgun (WGS) entry which is preliminary data.</text>
</comment>
<dbReference type="GO" id="GO:0009086">
    <property type="term" value="P:methionine biosynthetic process"/>
    <property type="evidence" value="ECO:0007669"/>
    <property type="project" value="TreeGrafter"/>
</dbReference>
<evidence type="ECO:0000256" key="5">
    <source>
        <dbReference type="ARBA" id="ARBA00022827"/>
    </source>
</evidence>
<dbReference type="STRING" id="1494590.ATN84_12910"/>